<feature type="region of interest" description="Disordered" evidence="1">
    <location>
        <begin position="258"/>
        <end position="290"/>
    </location>
</feature>
<dbReference type="Proteomes" id="UP000284403">
    <property type="component" value="Unassembled WGS sequence"/>
</dbReference>
<evidence type="ECO:0000256" key="1">
    <source>
        <dbReference type="SAM" id="MobiDB-lite"/>
    </source>
</evidence>
<dbReference type="InterPro" id="IPR036871">
    <property type="entry name" value="PX_dom_sf"/>
</dbReference>
<keyword evidence="4" id="KW-1185">Reference proteome</keyword>
<dbReference type="Gene3D" id="3.30.1520.10">
    <property type="entry name" value="Phox-like domain"/>
    <property type="match status" value="1"/>
</dbReference>
<gene>
    <name evidence="3" type="ORF">Tco025E_00806</name>
</gene>
<protein>
    <recommendedName>
        <fullName evidence="2">PX domain-containing protein</fullName>
    </recommendedName>
</protein>
<evidence type="ECO:0000259" key="2">
    <source>
        <dbReference type="PROSITE" id="PS50195"/>
    </source>
</evidence>
<name>A0A422QAE2_9TRYP</name>
<comment type="caution">
    <text evidence="3">The sequence shown here is derived from an EMBL/GenBank/DDBJ whole genome shotgun (WGS) entry which is preliminary data.</text>
</comment>
<dbReference type="GeneID" id="40314417"/>
<reference evidence="3 4" key="1">
    <citation type="journal article" date="2018" name="BMC Genomics">
        <title>Genomic comparison of Trypanosoma conorhini and Trypanosoma rangeli to Trypanosoma cruzi strains of high and low virulence.</title>
        <authorList>
            <person name="Bradwell K.R."/>
            <person name="Koparde V.N."/>
            <person name="Matveyev A.V."/>
            <person name="Serrano M.G."/>
            <person name="Alves J.M."/>
            <person name="Parikh H."/>
            <person name="Huang B."/>
            <person name="Lee V."/>
            <person name="Espinosa-Alvarez O."/>
            <person name="Ortiz P.A."/>
            <person name="Costa-Martins A.G."/>
            <person name="Teixeira M.M."/>
            <person name="Buck G.A."/>
        </authorList>
    </citation>
    <scope>NUCLEOTIDE SEQUENCE [LARGE SCALE GENOMIC DNA]</scope>
    <source>
        <strain evidence="3 4">025E</strain>
    </source>
</reference>
<dbReference type="SUPFAM" id="SSF64268">
    <property type="entry name" value="PX domain"/>
    <property type="match status" value="1"/>
</dbReference>
<feature type="compositionally biased region" description="Low complexity" evidence="1">
    <location>
        <begin position="280"/>
        <end position="290"/>
    </location>
</feature>
<evidence type="ECO:0000313" key="4">
    <source>
        <dbReference type="Proteomes" id="UP000284403"/>
    </source>
</evidence>
<evidence type="ECO:0000313" key="3">
    <source>
        <dbReference type="EMBL" id="RNF26940.1"/>
    </source>
</evidence>
<dbReference type="PROSITE" id="PS50195">
    <property type="entry name" value="PX"/>
    <property type="match status" value="1"/>
</dbReference>
<accession>A0A422QAE2</accession>
<dbReference type="OrthoDB" id="271164at2759"/>
<proteinExistence type="predicted"/>
<dbReference type="Pfam" id="PF00787">
    <property type="entry name" value="PX"/>
    <property type="match status" value="1"/>
</dbReference>
<dbReference type="GO" id="GO:0035091">
    <property type="term" value="F:phosphatidylinositol binding"/>
    <property type="evidence" value="ECO:0007669"/>
    <property type="project" value="InterPro"/>
</dbReference>
<feature type="compositionally biased region" description="Polar residues" evidence="1">
    <location>
        <begin position="16"/>
        <end position="36"/>
    </location>
</feature>
<dbReference type="AlphaFoldDB" id="A0A422QAE2"/>
<feature type="region of interest" description="Disordered" evidence="1">
    <location>
        <begin position="1"/>
        <end position="39"/>
    </location>
</feature>
<feature type="domain" description="PX" evidence="2">
    <location>
        <begin position="46"/>
        <end position="195"/>
    </location>
</feature>
<organism evidence="3 4">
    <name type="scientific">Trypanosoma conorhini</name>
    <dbReference type="NCBI Taxonomy" id="83891"/>
    <lineage>
        <taxon>Eukaryota</taxon>
        <taxon>Discoba</taxon>
        <taxon>Euglenozoa</taxon>
        <taxon>Kinetoplastea</taxon>
        <taxon>Metakinetoplastina</taxon>
        <taxon>Trypanosomatida</taxon>
        <taxon>Trypanosomatidae</taxon>
        <taxon>Trypanosoma</taxon>
    </lineage>
</organism>
<dbReference type="RefSeq" id="XP_029232146.1">
    <property type="nucleotide sequence ID" value="XM_029367746.1"/>
</dbReference>
<dbReference type="InterPro" id="IPR001683">
    <property type="entry name" value="PX_dom"/>
</dbReference>
<sequence>MLLPSADPPLGAASAGSENPFQERQQEQCTPSQTPRTAAMPADTAPLARFVVEAAVLGTGLVRPITFFPILTTIKSTDSSRYAVPDVPKGPHEAQLEQGIQRSQWAASSSAQVDRRYSELVEFRALLAYQFPTMIVPPLPPKSKLENFGTFLTNGNILLTQQRTLVRFLREVAMTPELMYFSVYTPHFFQLPRESFEDWVGIMRAVLAEFRRCNASIDAHSSRKGGLLGSDSVAAFTGGSTKVVRKLVGMLHSWIGGGGSESSPAPAPAPQQQQRRRRGQQAAGDAAASAEVPSAVEDVNYWSCEMRFLADYREALLGAARPYLTVMEQSVETVTAAKDVAEALERYADVLAASSANKALAQVTLEAGRFIGVGATAMDRYQAKRKSEVYERLLFEVSYLDAAMDAIDHVLCLWRYCKELVGEQASAAFVAYTGDVSIRLRKFYRQRFLCNLKRRMHNMLHRMAEAERRFAEEVEASMRGTAFAATIQDPKYSEYASGSP</sequence>
<dbReference type="EMBL" id="MKKU01000022">
    <property type="protein sequence ID" value="RNF26940.1"/>
    <property type="molecule type" value="Genomic_DNA"/>
</dbReference>